<evidence type="ECO:0000256" key="1">
    <source>
        <dbReference type="SAM" id="Phobius"/>
    </source>
</evidence>
<evidence type="ECO:0000313" key="2">
    <source>
        <dbReference type="EMBL" id="MBB5571724.1"/>
    </source>
</evidence>
<organism evidence="2 3">
    <name type="scientific">Rhizobium paranaense</name>
    <dbReference type="NCBI Taxonomy" id="1650438"/>
    <lineage>
        <taxon>Bacteria</taxon>
        <taxon>Pseudomonadati</taxon>
        <taxon>Pseudomonadota</taxon>
        <taxon>Alphaproteobacteria</taxon>
        <taxon>Hyphomicrobiales</taxon>
        <taxon>Rhizobiaceae</taxon>
        <taxon>Rhizobium/Agrobacterium group</taxon>
        <taxon>Rhizobium</taxon>
    </lineage>
</organism>
<reference evidence="2 3" key="1">
    <citation type="submission" date="2020-08" db="EMBL/GenBank/DDBJ databases">
        <title>Genomic Encyclopedia of Type Strains, Phase IV (KMG-V): Genome sequencing to study the core and pangenomes of soil and plant-associated prokaryotes.</title>
        <authorList>
            <person name="Whitman W."/>
        </authorList>
    </citation>
    <scope>NUCLEOTIDE SEQUENCE [LARGE SCALE GENOMIC DNA]</scope>
    <source>
        <strain evidence="2 3">SEMIA 4064</strain>
    </source>
</reference>
<keyword evidence="1" id="KW-0812">Transmembrane</keyword>
<gene>
    <name evidence="2" type="ORF">GGD50_000300</name>
</gene>
<accession>A0A7W8XLN5</accession>
<feature type="transmembrane region" description="Helical" evidence="1">
    <location>
        <begin position="21"/>
        <end position="40"/>
    </location>
</feature>
<keyword evidence="1" id="KW-0472">Membrane</keyword>
<keyword evidence="1" id="KW-1133">Transmembrane helix</keyword>
<evidence type="ECO:0000313" key="3">
    <source>
        <dbReference type="Proteomes" id="UP000549882"/>
    </source>
</evidence>
<dbReference type="Proteomes" id="UP000549882">
    <property type="component" value="Unassembled WGS sequence"/>
</dbReference>
<name>A0A7W8XLN5_9HYPH</name>
<dbReference type="AlphaFoldDB" id="A0A7W8XLN5"/>
<keyword evidence="3" id="KW-1185">Reference proteome</keyword>
<protein>
    <submittedName>
        <fullName evidence="2">Uncharacterized protein</fullName>
    </submittedName>
</protein>
<proteinExistence type="predicted"/>
<comment type="caution">
    <text evidence="2">The sequence shown here is derived from an EMBL/GenBank/DDBJ whole genome shotgun (WGS) entry which is preliminary data.</text>
</comment>
<dbReference type="EMBL" id="JACHBI010000001">
    <property type="protein sequence ID" value="MBB5571724.1"/>
    <property type="molecule type" value="Genomic_DNA"/>
</dbReference>
<sequence>MPFRNNPFASSLIGRSAMTRLAFVAIGIAILWATIGWAVALA</sequence>